<evidence type="ECO:0000259" key="7">
    <source>
        <dbReference type="PROSITE" id="PS50165"/>
    </source>
</evidence>
<dbReference type="Proteomes" id="UP000294192">
    <property type="component" value="Unassembled WGS sequence"/>
</dbReference>
<gene>
    <name evidence="8" type="ORF">C4B24_01410</name>
</gene>
<keyword evidence="2" id="KW-0227">DNA damage</keyword>
<dbReference type="PROSITE" id="PS50164">
    <property type="entry name" value="GIY_YIG"/>
    <property type="match status" value="1"/>
</dbReference>
<evidence type="ECO:0000256" key="1">
    <source>
        <dbReference type="ARBA" id="ARBA00022490"/>
    </source>
</evidence>
<dbReference type="InterPro" id="IPR035901">
    <property type="entry name" value="GIY-YIG_endonuc_sf"/>
</dbReference>
<dbReference type="GO" id="GO:0009381">
    <property type="term" value="F:excinuclease ABC activity"/>
    <property type="evidence" value="ECO:0007669"/>
    <property type="project" value="InterPro"/>
</dbReference>
<feature type="domain" description="UvrC family homology region profile" evidence="7">
    <location>
        <begin position="245"/>
        <end position="456"/>
    </location>
</feature>
<dbReference type="EMBL" id="PSZO01000003">
    <property type="protein sequence ID" value="TCG11790.1"/>
    <property type="molecule type" value="Genomic_DNA"/>
</dbReference>
<dbReference type="Gene3D" id="1.10.150.20">
    <property type="entry name" value="5' to 3' exonuclease, C-terminal subdomain"/>
    <property type="match status" value="1"/>
</dbReference>
<dbReference type="OrthoDB" id="9804933at2"/>
<dbReference type="InterPro" id="IPR047296">
    <property type="entry name" value="GIY-YIG_UvrC_Cho"/>
</dbReference>
<organism evidence="8 9">
    <name type="scientific">Mycoplasma marinum</name>
    <dbReference type="NCBI Taxonomy" id="1937190"/>
    <lineage>
        <taxon>Bacteria</taxon>
        <taxon>Bacillati</taxon>
        <taxon>Mycoplasmatota</taxon>
        <taxon>Mollicutes</taxon>
        <taxon>Mycoplasmataceae</taxon>
        <taxon>Mycoplasma</taxon>
    </lineage>
</organism>
<dbReference type="Pfam" id="PF08459">
    <property type="entry name" value="UvrC_RNaseH_dom"/>
    <property type="match status" value="1"/>
</dbReference>
<feature type="domain" description="GIY-YIG" evidence="6">
    <location>
        <begin position="29"/>
        <end position="107"/>
    </location>
</feature>
<evidence type="ECO:0000256" key="2">
    <source>
        <dbReference type="ARBA" id="ARBA00022763"/>
    </source>
</evidence>
<dbReference type="PANTHER" id="PTHR30562:SF1">
    <property type="entry name" value="UVRABC SYSTEM PROTEIN C"/>
    <property type="match status" value="1"/>
</dbReference>
<evidence type="ECO:0000313" key="9">
    <source>
        <dbReference type="Proteomes" id="UP000294192"/>
    </source>
</evidence>
<comment type="caution">
    <text evidence="8">The sequence shown here is derived from an EMBL/GenBank/DDBJ whole genome shotgun (WGS) entry which is preliminary data.</text>
</comment>
<keyword evidence="4" id="KW-0267">Excision nuclease</keyword>
<dbReference type="SMART" id="SM00465">
    <property type="entry name" value="GIYc"/>
    <property type="match status" value="1"/>
</dbReference>
<dbReference type="InterPro" id="IPR001162">
    <property type="entry name" value="UvrC_RNase_H_dom"/>
</dbReference>
<evidence type="ECO:0000256" key="3">
    <source>
        <dbReference type="ARBA" id="ARBA00022769"/>
    </source>
</evidence>
<evidence type="ECO:0000313" key="8">
    <source>
        <dbReference type="EMBL" id="TCG11790.1"/>
    </source>
</evidence>
<dbReference type="Gene3D" id="3.30.420.340">
    <property type="entry name" value="UvrC, RNAse H endonuclease domain"/>
    <property type="match status" value="1"/>
</dbReference>
<evidence type="ECO:0000256" key="5">
    <source>
        <dbReference type="ARBA" id="ARBA00023204"/>
    </source>
</evidence>
<sequence length="577" mass="67978">MFFLSFFQMWNWNIYNFIMINWNIENIPKSPGVYLYKNKYDKIIYIGKAKNLKNRINQYMKGSINSFKTHKMIEEANSFEFIITKNEKEAWILERNLIKEHSPYYNIQFIDDKRYPYIKVKLAKKLNISMVRHIAKDQAFYFGPLPTGTNSRELFKTLQREALYENGLPIKNTELLFWENKYKKIKKILSSNNDFFKKELETKMYSAAKNELFELAQEYKESLIALNLYEEKQVVELANNKNIDVFGIIKHEQFLFICMMFYRNGSLLSLDNHILEIMDDEKNTISQFIAQYYEKNLIPDEVVIKEEFSSEFNQKFRVLIPEKGSYKKMLEISEINAKNNKEEKLRKYKRSIELTMGAIEKLGKLLKMEKPKHILMVDNSNLANQNPVSAIISYRDGRKRKQEYKKYNLDIGTRKADVEYMRQSVTRYFSKEENPIPDLFIVDGGVAQVNEVKKIIHKLEIELKVIGLVKNKKHITKSLINLDGIEESIEEEDLLNFLRGMQAEVDRFAKMQYRSRGLKGTLLGSLETIKGVGPKAIEKLIGHFKTYANIYNASEEELQKIVSSKVAKAIRQNYKNK</sequence>
<keyword evidence="5" id="KW-0234">DNA repair</keyword>
<dbReference type="PROSITE" id="PS50165">
    <property type="entry name" value="UVRC"/>
    <property type="match status" value="1"/>
</dbReference>
<keyword evidence="3" id="KW-0228">DNA excision</keyword>
<dbReference type="SUPFAM" id="SSF46600">
    <property type="entry name" value="C-terminal UvrC-binding domain of UvrB"/>
    <property type="match status" value="1"/>
</dbReference>
<dbReference type="SUPFAM" id="SSF47781">
    <property type="entry name" value="RuvA domain 2-like"/>
    <property type="match status" value="1"/>
</dbReference>
<dbReference type="SUPFAM" id="SSF82771">
    <property type="entry name" value="GIY-YIG endonuclease"/>
    <property type="match status" value="1"/>
</dbReference>
<keyword evidence="9" id="KW-1185">Reference proteome</keyword>
<dbReference type="InterPro" id="IPR038476">
    <property type="entry name" value="UvrC_RNase_H_dom_sf"/>
</dbReference>
<keyword evidence="1" id="KW-0963">Cytoplasm</keyword>
<reference evidence="8 9" key="1">
    <citation type="submission" date="2018-02" db="EMBL/GenBank/DDBJ databases">
        <title>Mycoplasma marinum and Mycoplasma todarodis sp. nov., moderately halophilic and psychrotolerant mycoplasmas isolated from cephalopods.</title>
        <authorList>
            <person name="Viver T."/>
        </authorList>
    </citation>
    <scope>NUCLEOTIDE SEQUENCE [LARGE SCALE GENOMIC DNA]</scope>
    <source>
        <strain evidence="8 9">PE</strain>
    </source>
</reference>
<dbReference type="Pfam" id="PF14520">
    <property type="entry name" value="HHH_5"/>
    <property type="match status" value="1"/>
</dbReference>
<dbReference type="CDD" id="cd10434">
    <property type="entry name" value="GIY-YIG_UvrC_Cho"/>
    <property type="match status" value="1"/>
</dbReference>
<dbReference type="Gene3D" id="3.40.1440.10">
    <property type="entry name" value="GIY-YIG endonuclease"/>
    <property type="match status" value="1"/>
</dbReference>
<dbReference type="Pfam" id="PF01541">
    <property type="entry name" value="GIY-YIG"/>
    <property type="match status" value="1"/>
</dbReference>
<dbReference type="InterPro" id="IPR000305">
    <property type="entry name" value="GIY-YIG_endonuc"/>
</dbReference>
<evidence type="ECO:0000256" key="4">
    <source>
        <dbReference type="ARBA" id="ARBA00022881"/>
    </source>
</evidence>
<dbReference type="FunFam" id="3.40.1440.10:FF:000001">
    <property type="entry name" value="UvrABC system protein C"/>
    <property type="match status" value="1"/>
</dbReference>
<protein>
    <submittedName>
        <fullName evidence="8">Excinuclease ABC subunit C</fullName>
    </submittedName>
</protein>
<dbReference type="GO" id="GO:0006289">
    <property type="term" value="P:nucleotide-excision repair"/>
    <property type="evidence" value="ECO:0007669"/>
    <property type="project" value="InterPro"/>
</dbReference>
<dbReference type="Pfam" id="PF22920">
    <property type="entry name" value="UvrC_RNaseH"/>
    <property type="match status" value="1"/>
</dbReference>
<dbReference type="InterPro" id="IPR036876">
    <property type="entry name" value="UVR_dom_sf"/>
</dbReference>
<evidence type="ECO:0000259" key="6">
    <source>
        <dbReference type="PROSITE" id="PS50164"/>
    </source>
</evidence>
<dbReference type="GO" id="GO:0009380">
    <property type="term" value="C:excinuclease repair complex"/>
    <property type="evidence" value="ECO:0007669"/>
    <property type="project" value="TreeGrafter"/>
</dbReference>
<dbReference type="InterPro" id="IPR010994">
    <property type="entry name" value="RuvA_2-like"/>
</dbReference>
<dbReference type="PANTHER" id="PTHR30562">
    <property type="entry name" value="UVRC/OXIDOREDUCTASE"/>
    <property type="match status" value="1"/>
</dbReference>
<name>A0A4R0XVC5_9MOLU</name>
<dbReference type="InterPro" id="IPR050066">
    <property type="entry name" value="UvrABC_protein_C"/>
</dbReference>
<dbReference type="AlphaFoldDB" id="A0A4R0XVC5"/>
<proteinExistence type="predicted"/>
<accession>A0A4R0XVC5</accession>